<evidence type="ECO:0000256" key="1">
    <source>
        <dbReference type="ARBA" id="ARBA00022786"/>
    </source>
</evidence>
<keyword evidence="5" id="KW-1185">Reference proteome</keyword>
<evidence type="ECO:0000259" key="3">
    <source>
        <dbReference type="Pfam" id="PF00632"/>
    </source>
</evidence>
<gene>
    <name evidence="4" type="ORF">FSP39_003467</name>
</gene>
<name>A0AA88YCQ6_PINIB</name>
<dbReference type="AlphaFoldDB" id="A0AA88YCQ6"/>
<proteinExistence type="predicted"/>
<feature type="domain" description="HECT" evidence="3">
    <location>
        <begin position="395"/>
        <end position="630"/>
    </location>
</feature>
<organism evidence="4 5">
    <name type="scientific">Pinctada imbricata</name>
    <name type="common">Atlantic pearl-oyster</name>
    <name type="synonym">Pinctada martensii</name>
    <dbReference type="NCBI Taxonomy" id="66713"/>
    <lineage>
        <taxon>Eukaryota</taxon>
        <taxon>Metazoa</taxon>
        <taxon>Spiralia</taxon>
        <taxon>Lophotrochozoa</taxon>
        <taxon>Mollusca</taxon>
        <taxon>Bivalvia</taxon>
        <taxon>Autobranchia</taxon>
        <taxon>Pteriomorphia</taxon>
        <taxon>Pterioida</taxon>
        <taxon>Pterioidea</taxon>
        <taxon>Pteriidae</taxon>
        <taxon>Pinctada</taxon>
    </lineage>
</organism>
<dbReference type="Gene3D" id="3.30.2410.10">
    <property type="entry name" value="Hect, E3 ligase catalytic domain"/>
    <property type="match status" value="1"/>
</dbReference>
<feature type="compositionally biased region" description="Basic and acidic residues" evidence="2">
    <location>
        <begin position="44"/>
        <end position="65"/>
    </location>
</feature>
<evidence type="ECO:0000313" key="5">
    <source>
        <dbReference type="Proteomes" id="UP001186944"/>
    </source>
</evidence>
<keyword evidence="1" id="KW-0833">Ubl conjugation pathway</keyword>
<feature type="region of interest" description="Disordered" evidence="2">
    <location>
        <begin position="44"/>
        <end position="69"/>
    </location>
</feature>
<sequence>MRGMTDNDLAEFLPNKGDIFALRSFLSNKLSDTKSKKLSLMDKLRDRLETTRNSKRPSKDDEVSSRKKIPKFNAKKQVHRVDLGWYHFNETKGSYSQVREKFGGGTRTLLLDKKMNKTAVIQKCLELFFPDGESRHGSLSDMIVDLTDFQLKPLPDEATTIGDMIDKAKLHKIRFYLNTKMKKTNSSEKVEIEDEEMPVLKFKKSSARTYSDEKEFEIQVTEEGNSVENQNTVIIPSTSTPVHSDSTPMQDLSSNTEQSYIYIENDINGYDSIHTDGAYTLDIPNVWEDSLGEVAFTRVLPTLPVRDPRKFDIVVHRGHMLQDLITFFKDNTDVDFRIDTISVQIILPNGDKEQAYDDGGVMRDILTEFWADFYEQCTTGQTIRVPCLRHDFQQNDWKAVARILAMGWIMQRMLPIRLAPSFLKSSLFGSASESVREEFLLFIPPGEQKILKDAIEKFDSVDQDELIEVLSIHESKVRATNENIGTVVDQIAHLELVQETAFVRECFFEVLMLFALNIDVDLEYSKMVPSSKKILSILVCEESESESFKHLKRYIREMDTDLKMLRCFLRFVTASDLLLYDKYGKYHTITVNLVDLTGISRRPVAHTCGRVLEIPKTYESYVIFKCEMNAVLNSNVWVMDIA</sequence>
<dbReference type="InterPro" id="IPR035983">
    <property type="entry name" value="Hect_E3_ubiquitin_ligase"/>
</dbReference>
<dbReference type="InterPro" id="IPR000569">
    <property type="entry name" value="HECT_dom"/>
</dbReference>
<dbReference type="EMBL" id="VSWD01000007">
    <property type="protein sequence ID" value="KAK3096802.1"/>
    <property type="molecule type" value="Genomic_DNA"/>
</dbReference>
<protein>
    <recommendedName>
        <fullName evidence="3">HECT domain-containing protein</fullName>
    </recommendedName>
</protein>
<reference evidence="4" key="1">
    <citation type="submission" date="2019-08" db="EMBL/GenBank/DDBJ databases">
        <title>The improved chromosome-level genome for the pearl oyster Pinctada fucata martensii using PacBio sequencing and Hi-C.</title>
        <authorList>
            <person name="Zheng Z."/>
        </authorList>
    </citation>
    <scope>NUCLEOTIDE SEQUENCE</scope>
    <source>
        <strain evidence="4">ZZ-2019</strain>
        <tissue evidence="4">Adductor muscle</tissue>
    </source>
</reference>
<evidence type="ECO:0000256" key="2">
    <source>
        <dbReference type="SAM" id="MobiDB-lite"/>
    </source>
</evidence>
<dbReference type="Proteomes" id="UP001186944">
    <property type="component" value="Unassembled WGS sequence"/>
</dbReference>
<comment type="caution">
    <text evidence="4">The sequence shown here is derived from an EMBL/GenBank/DDBJ whole genome shotgun (WGS) entry which is preliminary data.</text>
</comment>
<dbReference type="GO" id="GO:0004842">
    <property type="term" value="F:ubiquitin-protein transferase activity"/>
    <property type="evidence" value="ECO:0007669"/>
    <property type="project" value="InterPro"/>
</dbReference>
<dbReference type="Pfam" id="PF00632">
    <property type="entry name" value="HECT"/>
    <property type="match status" value="1"/>
</dbReference>
<dbReference type="SUPFAM" id="SSF56204">
    <property type="entry name" value="Hect, E3 ligase catalytic domain"/>
    <property type="match status" value="1"/>
</dbReference>
<evidence type="ECO:0000313" key="4">
    <source>
        <dbReference type="EMBL" id="KAK3096802.1"/>
    </source>
</evidence>
<accession>A0AA88YCQ6</accession>
<dbReference type="Gene3D" id="3.90.1750.10">
    <property type="entry name" value="Hect, E3 ligase catalytic domains"/>
    <property type="match status" value="1"/>
</dbReference>